<reference evidence="5 6" key="1">
    <citation type="submission" date="2018-01" db="EMBL/GenBank/DDBJ databases">
        <title>Harnessing the power of phylogenomics to disentangle the directionality and signatures of interkingdom host jumping in the parasitic fungal genus Tolypocladium.</title>
        <authorList>
            <person name="Quandt C.A."/>
            <person name="Patterson W."/>
            <person name="Spatafora J.W."/>
        </authorList>
    </citation>
    <scope>NUCLEOTIDE SEQUENCE [LARGE SCALE GENOMIC DNA]</scope>
    <source>
        <strain evidence="5 6">NRBC 100945</strain>
    </source>
</reference>
<sequence>MLPANRGQLNVPRDLAKVAAMQGSTNEDASEGENGATGADFEYKGKFGQTPLSSATKEGHETIVSPLLDKGVNFKSKDDGRTPLGWATAIGNEAIVRLLLEKGADFESIERWGFTPLGSFAMTGPQAIIKLLLEKNIDFETKDGCGRTPVL</sequence>
<protein>
    <submittedName>
        <fullName evidence="5">Uncharacterized protein</fullName>
    </submittedName>
</protein>
<evidence type="ECO:0000256" key="3">
    <source>
        <dbReference type="PROSITE-ProRule" id="PRU00023"/>
    </source>
</evidence>
<dbReference type="PANTHER" id="PTHR24126:SF14">
    <property type="entry name" value="ANK_REP_REGION DOMAIN-CONTAINING PROTEIN"/>
    <property type="match status" value="1"/>
</dbReference>
<feature type="region of interest" description="Disordered" evidence="4">
    <location>
        <begin position="21"/>
        <end position="43"/>
    </location>
</feature>
<accession>A0A2S4L7X3</accession>
<dbReference type="PROSITE" id="PS50297">
    <property type="entry name" value="ANK_REP_REGION"/>
    <property type="match status" value="2"/>
</dbReference>
<dbReference type="SUPFAM" id="SSF48403">
    <property type="entry name" value="Ankyrin repeat"/>
    <property type="match status" value="1"/>
</dbReference>
<comment type="caution">
    <text evidence="5">The sequence shown here is derived from an EMBL/GenBank/DDBJ whole genome shotgun (WGS) entry which is preliminary data.</text>
</comment>
<dbReference type="Proteomes" id="UP000237481">
    <property type="component" value="Unassembled WGS sequence"/>
</dbReference>
<name>A0A2S4L7X3_9HYPO</name>
<evidence type="ECO:0000256" key="4">
    <source>
        <dbReference type="SAM" id="MobiDB-lite"/>
    </source>
</evidence>
<keyword evidence="2 3" id="KW-0040">ANK repeat</keyword>
<dbReference type="AlphaFoldDB" id="A0A2S4L7X3"/>
<dbReference type="EMBL" id="PKSG01000128">
    <property type="protein sequence ID" value="POR38544.1"/>
    <property type="molecule type" value="Genomic_DNA"/>
</dbReference>
<dbReference type="InterPro" id="IPR036770">
    <property type="entry name" value="Ankyrin_rpt-contain_sf"/>
</dbReference>
<feature type="repeat" description="ANK" evidence="3">
    <location>
        <begin position="47"/>
        <end position="79"/>
    </location>
</feature>
<proteinExistence type="predicted"/>
<dbReference type="OrthoDB" id="341259at2759"/>
<evidence type="ECO:0000256" key="2">
    <source>
        <dbReference type="ARBA" id="ARBA00023043"/>
    </source>
</evidence>
<organism evidence="5 6">
    <name type="scientific">Tolypocladium paradoxum</name>
    <dbReference type="NCBI Taxonomy" id="94208"/>
    <lineage>
        <taxon>Eukaryota</taxon>
        <taxon>Fungi</taxon>
        <taxon>Dikarya</taxon>
        <taxon>Ascomycota</taxon>
        <taxon>Pezizomycotina</taxon>
        <taxon>Sordariomycetes</taxon>
        <taxon>Hypocreomycetidae</taxon>
        <taxon>Hypocreales</taxon>
        <taxon>Ophiocordycipitaceae</taxon>
        <taxon>Tolypocladium</taxon>
    </lineage>
</organism>
<dbReference type="InterPro" id="IPR002110">
    <property type="entry name" value="Ankyrin_rpt"/>
</dbReference>
<keyword evidence="6" id="KW-1185">Reference proteome</keyword>
<dbReference type="Pfam" id="PF12796">
    <property type="entry name" value="Ank_2"/>
    <property type="match status" value="1"/>
</dbReference>
<dbReference type="PROSITE" id="PS50088">
    <property type="entry name" value="ANK_REPEAT"/>
    <property type="match status" value="2"/>
</dbReference>
<feature type="repeat" description="ANK" evidence="3">
    <location>
        <begin position="79"/>
        <end position="111"/>
    </location>
</feature>
<dbReference type="PRINTS" id="PR01415">
    <property type="entry name" value="ANKYRIN"/>
</dbReference>
<dbReference type="PANTHER" id="PTHR24126">
    <property type="entry name" value="ANKYRIN REPEAT, PH AND SEC7 DOMAIN CONTAINING PROTEIN SECG-RELATED"/>
    <property type="match status" value="1"/>
</dbReference>
<dbReference type="SMART" id="SM00248">
    <property type="entry name" value="ANK"/>
    <property type="match status" value="3"/>
</dbReference>
<gene>
    <name evidence="5" type="ORF">TPAR_01245</name>
</gene>
<evidence type="ECO:0000313" key="6">
    <source>
        <dbReference type="Proteomes" id="UP000237481"/>
    </source>
</evidence>
<dbReference type="STRING" id="94208.A0A2S4L7X3"/>
<evidence type="ECO:0000313" key="5">
    <source>
        <dbReference type="EMBL" id="POR38544.1"/>
    </source>
</evidence>
<keyword evidence="1" id="KW-0677">Repeat</keyword>
<evidence type="ECO:0000256" key="1">
    <source>
        <dbReference type="ARBA" id="ARBA00022737"/>
    </source>
</evidence>
<dbReference type="Gene3D" id="1.25.40.20">
    <property type="entry name" value="Ankyrin repeat-containing domain"/>
    <property type="match status" value="1"/>
</dbReference>